<feature type="coiled-coil region" evidence="14">
    <location>
        <begin position="850"/>
        <end position="936"/>
    </location>
</feature>
<sequence>MRDLVNLPGTGPKWIMLDGDIDPMWIESLNTVMDDNKVLTLASNERIALTANMRMMFEIMDLRTATPATVSRAGILYINANDLGWTPFITSWIDTREQASEKTNLMILFDRYVPMFLEVIRTRFKKISPITEIAHLHMLCYLLEIMYIPENVPMDTPKEIYELYFVYCICWAFGSGLYADPVVDYRLELSKWFTSECKTIRFPSSGSIFDYYIDRESKRFVPWTEKVTEFILDPDRPLQAALVHTAETTRTRYFINELVNIRQPVLLVGPSGSGKTVLMQQTLLELPEDKYIVTNVPFNFYTTSDMLQRILEKPLEKKAGRNYGPPGSRRLVFFVDDLNMPEVDNYYTVQPTTIIRQHIEYGHWYDRYKLSLKDIHNCQYVACMNPTAGSFTITGRLQRHFCVFTVSFPNLEALNTIYSSILSQHLLNKINRFSPPVQKLQSTIVTIALALHAKVASAFLPTAIKFHYTFNLRDMANIFQGILFANGDCVKTPADLIRLYLHESSRVYRDKMVEASDQDYFNRIQIDILKKNLEEMDESLFRQPLIYFHYALGLGDAKYMPVNSWNQLSKLLKDSLTNYNEINAVMNLVLFGDAINHTVRINRILESPRGNALLVGVGGSGKQSLARLSAFISNLEVFQITLKKGYGIPDLKVDLLNMCVKAGYKNICTMFLMTDAQVASEKFLVLINDLLASGEVPDLYPDDEVENIINGVRSDVKSMGMLDTRENCWKYFVSRLRRQLNVVLCFSPVGSTLRNRSRKFPAVTNCTSIEWFHEWPEDALVSVSMTFITEIPQLPPEARNPIAKFLAFVHISVNDLSRLYLQNDRRYNYTTPKSFLEQLALYGTLLSRKYDDLSGNIQRLENGLSKLRSTSEQVADLKAILAEQEVELLQKNEAADQLIEVVGVETEKVSKEKAIADAEEEKVHAFTMEVEKKQQDCERDLEKAEPALQAAQDALNTLNKANLTELKSFGAPPSIVVNVLAAVMVLMAPRGKVPKDRSWKASKLGMAKVDQFLDDLIKYDKQNIHPDIVKAVTPYLKDPDFTPDFVRGKSLAAAGLCSWAINIVRFYEIYCDVEPKRKALDEANAELVVAQDKLAVIKTKIMKLELALGKLTSQFEQATSEKLRCQKEAESTQLTITLANRLVGGLQSENVRWAEAVSGLRQQELALPGDVLRITAFVSYAGCFSRPYRIHLMDVMIMDFLHKSKPGIPITEGLDPVTLLTDESQIAAWNNNEGLPSDRMSTENATILTQTQRWPLMIDPQLQGLKWIHQKYGKELKVIRLGAKGYLDNIEIALANGDVTLFENIEESVDAVLDHILGRNTIKKGTAIKIGDKEVEYNRKFKLILHTKLANPHYKPEMQAQCTLINFTVTREGLEDQLLAQVVRKERPDLEELKAGLTRQQNEFKIVLKELEDSLLYRLSSATGNILGDTSLVENLEHTKKTAAHIAVKVAEAKKTEIHINNSREDYRPAATRGSILYFIMNELNKINPIYQFSLKAFNVVLERSMGLAELNEDAKIRVQNLIESITYNVFQYTNRGLFEKHKIIFSGQMTFQIMLHSDEIPVVELDFLLRYPFVPNQASPVDFLTNISWGGIKALSQLEDFRGLDKDIEGSAKRWRKFVDSECPEREKFPQEWKNKTPLQRMCMMRALRPDRMTYNLLDFISDRMGTKYTEGRSMDFPKSWEECGPGTPIFFILSLGVDPLKDVEALGKKIGWTFEAQNFHNVSLGQGQEPVAEAALDKAYVAGHWVILQNIHLVQRWLPTLEKKVDAYGIGSHPDYRVYVSAEPAVDPAYHIIPQGLLENSIKITNEPPTGIKANLHKALYNFDQETLEQCSKEAEFKSILFSLCYFHAVVAERRKFGPQGWNRGYPFNVGDLTICASVLYNYLENNQRVPWVDLRYLFGEIMYGGHITDDWDRKLCRAYLEEYMKPEQLEGDLFLAPGFLCPPNLDYNGYHKYIDDTLPSESPNLYGLHPNAEIGFLTALSNNMFKTLLELQPKESGSAGEGGITREEKIKQVLDEALEKLTDPFNMFELSARVEDRPPYVVVALQECERMNILTNEIRRSLKELDLGLKGELTITAAMDNLANALFNDLVAENWEKRAYPSLMGLGSWYADLLLRVKELELWTAEFQLLPSVWLGGLFNPQSFLTSVMQTTARKSEMPLDKMCVQIDVTKKIREDFTSAPREGAFIHGLFMEGARWDLAASTINESLMKELFAIMPVIYIKAIHVDKQDNRNMYQCPVYKTRTRGPTYVWTFNLKSKERTTKWIMAGVCLLLQV</sequence>
<dbReference type="Gene3D" id="1.10.8.1220">
    <property type="match status" value="1"/>
</dbReference>
<dbReference type="EnsemblMetazoa" id="SMAR000196-RA">
    <property type="protein sequence ID" value="SMAR000196-PA"/>
    <property type="gene ID" value="SMAR000196"/>
</dbReference>
<dbReference type="Pfam" id="PF18198">
    <property type="entry name" value="AAA_lid_11"/>
    <property type="match status" value="1"/>
</dbReference>
<dbReference type="Gene3D" id="1.20.920.30">
    <property type="match status" value="1"/>
</dbReference>
<dbReference type="InterPro" id="IPR024317">
    <property type="entry name" value="Dynein_heavy_chain_D4_dom"/>
</dbReference>
<dbReference type="SMART" id="SM00382">
    <property type="entry name" value="AAA"/>
    <property type="match status" value="1"/>
</dbReference>
<evidence type="ECO:0000259" key="15">
    <source>
        <dbReference type="SMART" id="SM00382"/>
    </source>
</evidence>
<dbReference type="Gene3D" id="1.10.472.130">
    <property type="match status" value="1"/>
</dbReference>
<dbReference type="PANTHER" id="PTHR45703:SF8">
    <property type="entry name" value="DYNEINS HEAVY CHAIN"/>
    <property type="match status" value="1"/>
</dbReference>
<dbReference type="Pfam" id="PF17852">
    <property type="entry name" value="Dynein_AAA_lid"/>
    <property type="match status" value="1"/>
</dbReference>
<evidence type="ECO:0000256" key="14">
    <source>
        <dbReference type="SAM" id="Coils"/>
    </source>
</evidence>
<keyword evidence="8" id="KW-0243">Dynein</keyword>
<keyword evidence="7" id="KW-0067">ATP-binding</keyword>
<keyword evidence="6" id="KW-0547">Nucleotide-binding</keyword>
<dbReference type="EMBL" id="JH429802">
    <property type="status" value="NOT_ANNOTATED_CDS"/>
    <property type="molecule type" value="Genomic_DNA"/>
</dbReference>
<dbReference type="FunFam" id="1.10.8.1220:FF:000001">
    <property type="entry name" value="Dynein axonemal heavy chain 5"/>
    <property type="match status" value="1"/>
</dbReference>
<dbReference type="GO" id="GO:0031514">
    <property type="term" value="C:motile cilium"/>
    <property type="evidence" value="ECO:0007669"/>
    <property type="project" value="UniProtKB-ARBA"/>
</dbReference>
<name>T1IH86_STRMM</name>
<dbReference type="OMA" id="GPKWIML"/>
<dbReference type="InterPro" id="IPR026983">
    <property type="entry name" value="DHC"/>
</dbReference>
<evidence type="ECO:0000256" key="3">
    <source>
        <dbReference type="ARBA" id="ARBA00022490"/>
    </source>
</evidence>
<dbReference type="GO" id="GO:0045505">
    <property type="term" value="F:dynein intermediate chain binding"/>
    <property type="evidence" value="ECO:0007669"/>
    <property type="project" value="InterPro"/>
</dbReference>
<dbReference type="Gene3D" id="1.20.1270.280">
    <property type="match status" value="1"/>
</dbReference>
<evidence type="ECO:0000313" key="17">
    <source>
        <dbReference type="Proteomes" id="UP000014500"/>
    </source>
</evidence>
<organism evidence="16 17">
    <name type="scientific">Strigamia maritima</name>
    <name type="common">European centipede</name>
    <name type="synonym">Geophilus maritimus</name>
    <dbReference type="NCBI Taxonomy" id="126957"/>
    <lineage>
        <taxon>Eukaryota</taxon>
        <taxon>Metazoa</taxon>
        <taxon>Ecdysozoa</taxon>
        <taxon>Arthropoda</taxon>
        <taxon>Myriapoda</taxon>
        <taxon>Chilopoda</taxon>
        <taxon>Pleurostigmophora</taxon>
        <taxon>Geophilomorpha</taxon>
        <taxon>Linotaeniidae</taxon>
        <taxon>Strigamia</taxon>
    </lineage>
</organism>
<reference evidence="17" key="1">
    <citation type="submission" date="2011-05" db="EMBL/GenBank/DDBJ databases">
        <authorList>
            <person name="Richards S.R."/>
            <person name="Qu J."/>
            <person name="Jiang H."/>
            <person name="Jhangiani S.N."/>
            <person name="Agravi P."/>
            <person name="Goodspeed R."/>
            <person name="Gross S."/>
            <person name="Mandapat C."/>
            <person name="Jackson L."/>
            <person name="Mathew T."/>
            <person name="Pu L."/>
            <person name="Thornton R."/>
            <person name="Saada N."/>
            <person name="Wilczek-Boney K.B."/>
            <person name="Lee S."/>
            <person name="Kovar C."/>
            <person name="Wu Y."/>
            <person name="Scherer S.E."/>
            <person name="Worley K.C."/>
            <person name="Muzny D.M."/>
            <person name="Gibbs R."/>
        </authorList>
    </citation>
    <scope>NUCLEOTIDE SEQUENCE</scope>
    <source>
        <strain evidence="17">Brora</strain>
    </source>
</reference>
<keyword evidence="13" id="KW-0966">Cell projection</keyword>
<dbReference type="Pfam" id="PF17857">
    <property type="entry name" value="AAA_lid_1"/>
    <property type="match status" value="1"/>
</dbReference>
<dbReference type="InterPro" id="IPR027417">
    <property type="entry name" value="P-loop_NTPase"/>
</dbReference>
<evidence type="ECO:0000256" key="12">
    <source>
        <dbReference type="ARBA" id="ARBA00023212"/>
    </source>
</evidence>
<dbReference type="GO" id="GO:0005930">
    <property type="term" value="C:axoneme"/>
    <property type="evidence" value="ECO:0007669"/>
    <property type="project" value="UniProtKB-SubCell"/>
</dbReference>
<evidence type="ECO:0000256" key="9">
    <source>
        <dbReference type="ARBA" id="ARBA00023054"/>
    </source>
</evidence>
<dbReference type="InterPro" id="IPR041658">
    <property type="entry name" value="AAA_lid_11"/>
</dbReference>
<dbReference type="InterPro" id="IPR041589">
    <property type="entry name" value="DNAH3_AAA_lid_1"/>
</dbReference>
<evidence type="ECO:0000256" key="8">
    <source>
        <dbReference type="ARBA" id="ARBA00023017"/>
    </source>
</evidence>
<keyword evidence="12" id="KW-0206">Cytoskeleton</keyword>
<dbReference type="InterPro" id="IPR004273">
    <property type="entry name" value="Dynein_heavy_D6_P-loop"/>
</dbReference>
<comment type="subcellular location">
    <subcellularLocation>
        <location evidence="1">Cytoplasm</location>
        <location evidence="1">Cytoskeleton</location>
        <location evidence="1">Cilium axoneme</location>
    </subcellularLocation>
</comment>
<dbReference type="FunFam" id="3.40.50.300:FF:000411">
    <property type="entry name" value="dynein heavy chain 17, axonemal"/>
    <property type="match status" value="1"/>
</dbReference>
<evidence type="ECO:0000256" key="7">
    <source>
        <dbReference type="ARBA" id="ARBA00022840"/>
    </source>
</evidence>
<dbReference type="Gene3D" id="3.10.490.20">
    <property type="match status" value="1"/>
</dbReference>
<dbReference type="InterPro" id="IPR035706">
    <property type="entry name" value="AAA_9"/>
</dbReference>
<dbReference type="FunFam" id="3.10.490.20:FF:000002">
    <property type="entry name" value="Dynein axonemal heavy chain 17"/>
    <property type="match status" value="1"/>
</dbReference>
<dbReference type="InterPro" id="IPR003593">
    <property type="entry name" value="AAA+_ATPase"/>
</dbReference>
<dbReference type="GO" id="GO:0005874">
    <property type="term" value="C:microtubule"/>
    <property type="evidence" value="ECO:0007669"/>
    <property type="project" value="UniProtKB-KW"/>
</dbReference>
<keyword evidence="17" id="KW-1185">Reference proteome</keyword>
<dbReference type="SUPFAM" id="SSF52540">
    <property type="entry name" value="P-loop containing nucleoside triphosphate hydrolases"/>
    <property type="match status" value="2"/>
</dbReference>
<evidence type="ECO:0000313" key="16">
    <source>
        <dbReference type="EnsemblMetazoa" id="SMAR000196-PA"/>
    </source>
</evidence>
<feature type="coiled-coil region" evidence="14">
    <location>
        <begin position="1080"/>
        <end position="1121"/>
    </location>
</feature>
<evidence type="ECO:0000256" key="13">
    <source>
        <dbReference type="ARBA" id="ARBA00023273"/>
    </source>
</evidence>
<dbReference type="InterPro" id="IPR041466">
    <property type="entry name" value="Dynein_AAA5_ext"/>
</dbReference>
<protein>
    <recommendedName>
        <fullName evidence="15">AAA+ ATPase domain-containing protein</fullName>
    </recommendedName>
</protein>
<dbReference type="Pfam" id="PF12777">
    <property type="entry name" value="MT"/>
    <property type="match status" value="1"/>
</dbReference>
<evidence type="ECO:0000256" key="6">
    <source>
        <dbReference type="ARBA" id="ARBA00022741"/>
    </source>
</evidence>
<dbReference type="InterPro" id="IPR041228">
    <property type="entry name" value="Dynein_C"/>
</dbReference>
<dbReference type="FunFam" id="3.40.50.300:FF:000049">
    <property type="entry name" value="Dynein, axonemal, heavy chain 5"/>
    <property type="match status" value="1"/>
</dbReference>
<dbReference type="GO" id="GO:0030286">
    <property type="term" value="C:dynein complex"/>
    <property type="evidence" value="ECO:0007669"/>
    <property type="project" value="UniProtKB-KW"/>
</dbReference>
<keyword evidence="5" id="KW-0677">Repeat</keyword>
<dbReference type="Pfam" id="PF03028">
    <property type="entry name" value="Dynein_heavy"/>
    <property type="match status" value="1"/>
</dbReference>
<dbReference type="FunFam" id="1.20.920.30:FF:000003">
    <property type="entry name" value="Dynein axonemal heavy chain 17"/>
    <property type="match status" value="1"/>
</dbReference>
<dbReference type="HOGENOM" id="CLU_000038_3_1_1"/>
<keyword evidence="10" id="KW-0969">Cilium</keyword>
<evidence type="ECO:0000256" key="1">
    <source>
        <dbReference type="ARBA" id="ARBA00004430"/>
    </source>
</evidence>
<keyword evidence="3" id="KW-0963">Cytoplasm</keyword>
<reference evidence="16" key="2">
    <citation type="submission" date="2015-02" db="UniProtKB">
        <authorList>
            <consortium name="EnsemblMetazoa"/>
        </authorList>
    </citation>
    <scope>IDENTIFICATION</scope>
</reference>
<evidence type="ECO:0000256" key="11">
    <source>
        <dbReference type="ARBA" id="ARBA00023175"/>
    </source>
</evidence>
<dbReference type="Gene3D" id="1.10.8.720">
    <property type="entry name" value="Region D6 of dynein motor"/>
    <property type="match status" value="1"/>
</dbReference>
<dbReference type="FunFam" id="1.20.920.20:FF:000003">
    <property type="entry name" value="Dynein axonemal heavy chain 17"/>
    <property type="match status" value="1"/>
</dbReference>
<dbReference type="GO" id="GO:0005524">
    <property type="term" value="F:ATP binding"/>
    <property type="evidence" value="ECO:0007669"/>
    <property type="project" value="UniProtKB-KW"/>
</dbReference>
<dbReference type="GO" id="GO:0007018">
    <property type="term" value="P:microtubule-based movement"/>
    <property type="evidence" value="ECO:0007669"/>
    <property type="project" value="InterPro"/>
</dbReference>
<dbReference type="PhylomeDB" id="T1IH86"/>
<keyword evidence="4" id="KW-0493">Microtubule</keyword>
<dbReference type="Gene3D" id="6.10.140.1060">
    <property type="match status" value="1"/>
</dbReference>
<keyword evidence="9 14" id="KW-0175">Coiled coil</keyword>
<dbReference type="InterPro" id="IPR042219">
    <property type="entry name" value="AAA_lid_11_sf"/>
</dbReference>
<keyword evidence="11" id="KW-0505">Motor protein</keyword>
<dbReference type="STRING" id="126957.T1IH86"/>
<dbReference type="Pfam" id="PF12780">
    <property type="entry name" value="AAA_8"/>
    <property type="match status" value="1"/>
</dbReference>
<dbReference type="FunFam" id="3.40.50.300:FF:002141">
    <property type="entry name" value="Dynein heavy chain"/>
    <property type="match status" value="1"/>
</dbReference>
<evidence type="ECO:0000256" key="10">
    <source>
        <dbReference type="ARBA" id="ARBA00023069"/>
    </source>
</evidence>
<dbReference type="Gene3D" id="3.40.50.300">
    <property type="entry name" value="P-loop containing nucleotide triphosphate hydrolases"/>
    <property type="match status" value="4"/>
</dbReference>
<dbReference type="eggNOG" id="KOG3595">
    <property type="taxonomic scope" value="Eukaryota"/>
</dbReference>
<feature type="domain" description="AAA+ ATPase" evidence="15">
    <location>
        <begin position="261"/>
        <end position="407"/>
    </location>
</feature>
<dbReference type="FunFam" id="1.10.8.720:FF:000002">
    <property type="entry name" value="Dynein heavy chain 9, axonemal"/>
    <property type="match status" value="1"/>
</dbReference>
<dbReference type="InterPro" id="IPR024743">
    <property type="entry name" value="Dynein_HC_stalk"/>
</dbReference>
<dbReference type="GO" id="GO:0008569">
    <property type="term" value="F:minus-end-directed microtubule motor activity"/>
    <property type="evidence" value="ECO:0007669"/>
    <property type="project" value="InterPro"/>
</dbReference>
<dbReference type="InterPro" id="IPR043160">
    <property type="entry name" value="Dynein_C_barrel"/>
</dbReference>
<dbReference type="Gene3D" id="1.20.920.20">
    <property type="match status" value="1"/>
</dbReference>
<dbReference type="FunFam" id="1.20.1270.280:FF:000003">
    <property type="entry name" value="Dynein axonemal heavy chain 17"/>
    <property type="match status" value="1"/>
</dbReference>
<evidence type="ECO:0000256" key="2">
    <source>
        <dbReference type="ARBA" id="ARBA00008887"/>
    </source>
</evidence>
<dbReference type="GO" id="GO:0051959">
    <property type="term" value="F:dynein light intermediate chain binding"/>
    <property type="evidence" value="ECO:0007669"/>
    <property type="project" value="InterPro"/>
</dbReference>
<evidence type="ECO:0000256" key="5">
    <source>
        <dbReference type="ARBA" id="ARBA00022737"/>
    </source>
</evidence>
<dbReference type="Pfam" id="PF18199">
    <property type="entry name" value="Dynein_C"/>
    <property type="match status" value="1"/>
</dbReference>
<proteinExistence type="inferred from homology"/>
<dbReference type="PANTHER" id="PTHR45703">
    <property type="entry name" value="DYNEIN HEAVY CHAIN"/>
    <property type="match status" value="1"/>
</dbReference>
<comment type="similarity">
    <text evidence="2">Belongs to the dynein heavy chain family.</text>
</comment>
<dbReference type="Proteomes" id="UP000014500">
    <property type="component" value="Unassembled WGS sequence"/>
</dbReference>
<dbReference type="Pfam" id="PF12775">
    <property type="entry name" value="AAA_7"/>
    <property type="match status" value="1"/>
</dbReference>
<evidence type="ECO:0000256" key="4">
    <source>
        <dbReference type="ARBA" id="ARBA00022701"/>
    </source>
</evidence>
<dbReference type="Pfam" id="PF12781">
    <property type="entry name" value="AAA_9"/>
    <property type="match status" value="1"/>
</dbReference>
<accession>T1IH86</accession>